<name>A0A1A9V8P9_GLOAU</name>
<dbReference type="VEuPathDB" id="VectorBase:GAUT029438"/>
<evidence type="ECO:0000313" key="1">
    <source>
        <dbReference type="EnsemblMetazoa" id="GAUT029438-PA"/>
    </source>
</evidence>
<evidence type="ECO:0000313" key="2">
    <source>
        <dbReference type="Proteomes" id="UP000078200"/>
    </source>
</evidence>
<dbReference type="AlphaFoldDB" id="A0A1A9V8P9"/>
<dbReference type="Proteomes" id="UP000078200">
    <property type="component" value="Unassembled WGS sequence"/>
</dbReference>
<dbReference type="STRING" id="7395.A0A1A9V8P9"/>
<organism evidence="1 2">
    <name type="scientific">Glossina austeni</name>
    <name type="common">Savannah tsetse fly</name>
    <dbReference type="NCBI Taxonomy" id="7395"/>
    <lineage>
        <taxon>Eukaryota</taxon>
        <taxon>Metazoa</taxon>
        <taxon>Ecdysozoa</taxon>
        <taxon>Arthropoda</taxon>
        <taxon>Hexapoda</taxon>
        <taxon>Insecta</taxon>
        <taxon>Pterygota</taxon>
        <taxon>Neoptera</taxon>
        <taxon>Endopterygota</taxon>
        <taxon>Diptera</taxon>
        <taxon>Brachycera</taxon>
        <taxon>Muscomorpha</taxon>
        <taxon>Hippoboscoidea</taxon>
        <taxon>Glossinidae</taxon>
        <taxon>Glossina</taxon>
    </lineage>
</organism>
<accession>A0A1A9V8P9</accession>
<reference evidence="1" key="1">
    <citation type="submission" date="2020-05" db="UniProtKB">
        <authorList>
            <consortium name="EnsemblMetazoa"/>
        </authorList>
    </citation>
    <scope>IDENTIFICATION</scope>
    <source>
        <strain evidence="1">TTRI</strain>
    </source>
</reference>
<sequence>MLSSIIRRTNDSLANVKFSTTTGNVATSMITVEASSSLRRRSRPPSSCAAAPLTCYKLNGICTNFTTNRNLLIVGLIFIIIICNGQHHSDGKEGSLVLWVKSEAIRKLLVNINYLKIRVLEHKP</sequence>
<proteinExistence type="predicted"/>
<protein>
    <submittedName>
        <fullName evidence="1">Uncharacterized protein</fullName>
    </submittedName>
</protein>
<keyword evidence="2" id="KW-1185">Reference proteome</keyword>
<dbReference type="EnsemblMetazoa" id="GAUT029438-RA">
    <property type="protein sequence ID" value="GAUT029438-PA"/>
    <property type="gene ID" value="GAUT029438"/>
</dbReference>